<feature type="domain" description="SHOCT" evidence="2">
    <location>
        <begin position="75"/>
        <end position="102"/>
    </location>
</feature>
<proteinExistence type="predicted"/>
<keyword evidence="1" id="KW-0812">Transmembrane</keyword>
<protein>
    <submittedName>
        <fullName evidence="3">Putative oligomerization/nucleic acid binding protein</fullName>
    </submittedName>
</protein>
<dbReference type="EMBL" id="QLLR01000001">
    <property type="protein sequence ID" value="RAJ37389.1"/>
    <property type="molecule type" value="Genomic_DNA"/>
</dbReference>
<dbReference type="InterPro" id="IPR018649">
    <property type="entry name" value="SHOCT"/>
</dbReference>
<dbReference type="Proteomes" id="UP000249754">
    <property type="component" value="Unassembled WGS sequence"/>
</dbReference>
<organism evidence="3 4">
    <name type="scientific">Pedobacter cryoconitis</name>
    <dbReference type="NCBI Taxonomy" id="188932"/>
    <lineage>
        <taxon>Bacteria</taxon>
        <taxon>Pseudomonadati</taxon>
        <taxon>Bacteroidota</taxon>
        <taxon>Sphingobacteriia</taxon>
        <taxon>Sphingobacteriales</taxon>
        <taxon>Sphingobacteriaceae</taxon>
        <taxon>Pedobacter</taxon>
    </lineage>
</organism>
<sequence length="111" mass="12203">MAWFLGAIIAAAIADNRQIGAGWAFFIALILSPVIGIIVALASSKNIDVELKNKLISTQDNFINRNNQTKLTTAEEIKQYKTLLDEGVITSQEFEVKKKQLLGIYRPPGGN</sequence>
<keyword evidence="1" id="KW-1133">Transmembrane helix</keyword>
<name>A0A327T7T5_9SPHI</name>
<evidence type="ECO:0000313" key="4">
    <source>
        <dbReference type="Proteomes" id="UP000249754"/>
    </source>
</evidence>
<accession>A0A327T7T5</accession>
<evidence type="ECO:0000259" key="2">
    <source>
        <dbReference type="Pfam" id="PF09851"/>
    </source>
</evidence>
<keyword evidence="1" id="KW-0472">Membrane</keyword>
<gene>
    <name evidence="3" type="ORF">LY11_00466</name>
</gene>
<dbReference type="Pfam" id="PF09851">
    <property type="entry name" value="SHOCT"/>
    <property type="match status" value="1"/>
</dbReference>
<evidence type="ECO:0000313" key="3">
    <source>
        <dbReference type="EMBL" id="RAJ37389.1"/>
    </source>
</evidence>
<comment type="caution">
    <text evidence="3">The sequence shown here is derived from an EMBL/GenBank/DDBJ whole genome shotgun (WGS) entry which is preliminary data.</text>
</comment>
<reference evidence="3 4" key="1">
    <citation type="submission" date="2018-06" db="EMBL/GenBank/DDBJ databases">
        <title>Genomic Encyclopedia of Archaeal and Bacterial Type Strains, Phase II (KMG-II): from individual species to whole genera.</title>
        <authorList>
            <person name="Goeker M."/>
        </authorList>
    </citation>
    <scope>NUCLEOTIDE SEQUENCE [LARGE SCALE GENOMIC DNA]</scope>
    <source>
        <strain evidence="3 4">DSM 14825</strain>
    </source>
</reference>
<evidence type="ECO:0000256" key="1">
    <source>
        <dbReference type="SAM" id="Phobius"/>
    </source>
</evidence>
<feature type="transmembrane region" description="Helical" evidence="1">
    <location>
        <begin position="24"/>
        <end position="44"/>
    </location>
</feature>
<dbReference type="AlphaFoldDB" id="A0A327T7T5"/>